<dbReference type="PANTHER" id="PTHR47936:SF1">
    <property type="entry name" value="PENTATRICOPEPTIDE REPEAT-CONTAINING PROTEIN GUN1, CHLOROPLASTIC"/>
    <property type="match status" value="1"/>
</dbReference>
<evidence type="ECO:0008006" key="7">
    <source>
        <dbReference type="Google" id="ProtNLM"/>
    </source>
</evidence>
<reference evidence="5" key="1">
    <citation type="submission" date="2021-02" db="EMBL/GenBank/DDBJ databases">
        <authorList>
            <person name="Dougan E. K."/>
            <person name="Rhodes N."/>
            <person name="Thang M."/>
            <person name="Chan C."/>
        </authorList>
    </citation>
    <scope>NUCLEOTIDE SEQUENCE</scope>
</reference>
<evidence type="ECO:0000256" key="1">
    <source>
        <dbReference type="ARBA" id="ARBA00022737"/>
    </source>
</evidence>
<dbReference type="InterPro" id="IPR002885">
    <property type="entry name" value="PPR_rpt"/>
</dbReference>
<feature type="coiled-coil region" evidence="3">
    <location>
        <begin position="998"/>
        <end position="1025"/>
    </location>
</feature>
<dbReference type="Gene3D" id="1.25.40.10">
    <property type="entry name" value="Tetratricopeptide repeat domain"/>
    <property type="match status" value="2"/>
</dbReference>
<feature type="region of interest" description="Disordered" evidence="4">
    <location>
        <begin position="32"/>
        <end position="102"/>
    </location>
</feature>
<evidence type="ECO:0000313" key="5">
    <source>
        <dbReference type="EMBL" id="CAE8687727.1"/>
    </source>
</evidence>
<dbReference type="NCBIfam" id="TIGR00756">
    <property type="entry name" value="PPR"/>
    <property type="match status" value="1"/>
</dbReference>
<feature type="compositionally biased region" description="Low complexity" evidence="4">
    <location>
        <begin position="60"/>
        <end position="71"/>
    </location>
</feature>
<dbReference type="Proteomes" id="UP000626109">
    <property type="component" value="Unassembled WGS sequence"/>
</dbReference>
<accession>A0A813K142</accession>
<feature type="compositionally biased region" description="Low complexity" evidence="4">
    <location>
        <begin position="88"/>
        <end position="102"/>
    </location>
</feature>
<dbReference type="Pfam" id="PF01535">
    <property type="entry name" value="PPR"/>
    <property type="match status" value="1"/>
</dbReference>
<organism evidence="5 6">
    <name type="scientific">Polarella glacialis</name>
    <name type="common">Dinoflagellate</name>
    <dbReference type="NCBI Taxonomy" id="89957"/>
    <lineage>
        <taxon>Eukaryota</taxon>
        <taxon>Sar</taxon>
        <taxon>Alveolata</taxon>
        <taxon>Dinophyceae</taxon>
        <taxon>Suessiales</taxon>
        <taxon>Suessiaceae</taxon>
        <taxon>Polarella</taxon>
    </lineage>
</organism>
<evidence type="ECO:0000256" key="4">
    <source>
        <dbReference type="SAM" id="MobiDB-lite"/>
    </source>
</evidence>
<sequence length="1947" mass="214850">MAGQSVPELPPLNSLTRCPSLQASQGVLPRFAAPPLHHLGVPHHSPEQRGSMGGPGGGSSSSTTGMRGTPTRAQQHELPAVRESPMAPSRSSPVPKPSVSRRAASSELDFHFGAGGANTFNEIESLKRHIAKLTQLRRDRDSYIEDLLADADAAQRRHEGELARKTARTQREVGERMAAQQREHDFHLDERSRAHASALAQQAWQGELELGELRKTLRAEGERRLASKSAEYAHQHRQSFLNLERGLEALMHLLRGHASSLESALPGHVGLSSKASALTTDLSQGNAEGGCNAIMPNLLLQSCSWDGKLPSLEPEPEEGHGSVVSEDCEKSASELAAGGNSGADQLEQVLADQALADQLAAHAAKSAELALSSASACLERAAAAGLRLISVMSQSGAAGDSGCRGIADSFFDDAAKQQESSPRLKGTAWTDSTADSDCTECSATLSKEEIASPSAAVKSFRAQLRNCGVAFAQIHGSGHLGYAFLTWRAEVRQSQEKQHRWQIFEALSTIQEHRQQAALLRAWAASTADARREQMVEESLAQAKAKMNSVRAYLVRQVEASAAQEVRQEATLVLSRWSGEAHLVQQARKHREALLEAEAATEADRQLLAAEADRQQNSVALSLRSARRAQGLGAVEAHAERVRHVAFRSWAAMASKSVLESTNLRQLEEAAAASRAETAELVESRRRETMALCSKLQKSGLSNVEAELVRSQHLVFRAWAAEAAAARQEQLHKAELVRGAAQFRSTLEGHSARGKVLSGAYLQQLALCCWAFVAASSKRDSSYERRLESLTTESAAERAALKEEGRRRTAVESRRSRQLAHRVVRGLMLRQMAAGLHGWAVAVREGKREAQHRHRLLAASADSSAELYRFRSEAKRVAVDLRKQRRAHGVAAVHSSLDRRLQGFLHAWSMIARDAQREVMYQRQLDIAAAEAAATCAVLRMEGRRNALELKHQKRKQALRAVASMVRHWRHAVIYAWSVVVAEARHDEVCLQQLGAAAAQAAASAADARRRVAQVQRNQQALGERVISSRQWHVAQVLLSAWRGDAAAARKAACDLRQSTELRALSLRWGMSVRGAEVLLPSLLSAWQLLSAGGRKRDVQLREAMTTECESREQRLRSEFQAELSKAVAAEARQGAMLLEDLEARHRSAALTQAAELEAKHAGMASAKADLARSQLLEAEARHEETLQAENQQTARYAAELHGLTSSAEVQLSKARLEFPTKLFRDRDEMIALLNMLTIVPTKFQVSGGGDVFRDPTADEAERWRQVEAQHAAALRAQAEEANVRQASLFASAAAAAASAPSIVASLAVSRSYGSACGPELFSRRARSWASCPSSRLALAEQHLQAANELEAVEDEDSVEDQELHTWQKALDSWERVRKVREAPPKAKDVLRDGAWALSCLDEAMDEASSRDRQVWREACFVLHKARVWYTGLDLQTFKVILRLCSNAREAKITQLILKDLQMNSVAPDNEVYDYVISAVLAESPSWRRADRSARMAMRRTENSEDSEGTRAAADVFESLPAIVEEMWETRLEQYLNEPRDPVEAKADYEATMVLSGKAGQWQWALKALEDMPKLSLEKDSTSVVAAITACSLSLQWQKGLELLADAQWGLEFGPNVEVYRAVVCACQEAEQPETTLAILSEARERGISADPLTYDAAIRACEQRQQWDWIPQLLGESMQALSDGLEHARGTESLAAAVSSCGRAKQWETALSMLDNEGFGLGRHPGAFNSMVRACWQNGQGTQALEIFLRMRELRLVPDVLSFHIAMLQWVVIGEWMKAKELYGEAVTRGRLCAPWIQTFTVMRVKYLPMELGAMAVRIFMEEVARKPTNLRDLTIETSTEQQVGRSGLQVSEDGMDSDRKRYINRMLFTEYDIKAEIYVPGEIRIPRQELQRYRVKVGTVVPKKSESKMRVAEKKKRGFARALDLVWSPTVSDDDLYRPPRVDGL</sequence>
<evidence type="ECO:0000256" key="3">
    <source>
        <dbReference type="SAM" id="Coils"/>
    </source>
</evidence>
<comment type="caution">
    <text evidence="5">The sequence shown here is derived from an EMBL/GenBank/DDBJ whole genome shotgun (WGS) entry which is preliminary data.</text>
</comment>
<keyword evidence="3" id="KW-0175">Coiled coil</keyword>
<feature type="region of interest" description="Disordered" evidence="4">
    <location>
        <begin position="309"/>
        <end position="339"/>
    </location>
</feature>
<dbReference type="InterPro" id="IPR011990">
    <property type="entry name" value="TPR-like_helical_dom_sf"/>
</dbReference>
<gene>
    <name evidence="5" type="ORF">PGLA2088_LOCUS25577</name>
</gene>
<dbReference type="PROSITE" id="PS51375">
    <property type="entry name" value="PPR"/>
    <property type="match status" value="1"/>
</dbReference>
<evidence type="ECO:0000313" key="6">
    <source>
        <dbReference type="Proteomes" id="UP000626109"/>
    </source>
</evidence>
<feature type="repeat" description="PPR" evidence="2">
    <location>
        <begin position="1725"/>
        <end position="1759"/>
    </location>
</feature>
<proteinExistence type="predicted"/>
<dbReference type="PANTHER" id="PTHR47936">
    <property type="entry name" value="PPR_LONG DOMAIN-CONTAINING PROTEIN"/>
    <property type="match status" value="1"/>
</dbReference>
<dbReference type="EMBL" id="CAJNNW010026787">
    <property type="protein sequence ID" value="CAE8687727.1"/>
    <property type="molecule type" value="Genomic_DNA"/>
</dbReference>
<evidence type="ECO:0000256" key="2">
    <source>
        <dbReference type="PROSITE-ProRule" id="PRU00708"/>
    </source>
</evidence>
<keyword evidence="1" id="KW-0677">Repeat</keyword>
<name>A0A813K142_POLGL</name>
<protein>
    <recommendedName>
        <fullName evidence="7">Pentatricopeptide repeat-containing protein, chloroplastic</fullName>
    </recommendedName>
</protein>